<organism evidence="2 3">
    <name type="scientific">Pyrodictium abyssi</name>
    <dbReference type="NCBI Taxonomy" id="54256"/>
    <lineage>
        <taxon>Archaea</taxon>
        <taxon>Thermoproteota</taxon>
        <taxon>Thermoprotei</taxon>
        <taxon>Desulfurococcales</taxon>
        <taxon>Pyrodictiaceae</taxon>
        <taxon>Pyrodictium</taxon>
    </lineage>
</organism>
<dbReference type="GeneID" id="89289961"/>
<gene>
    <name evidence="2" type="ORF">PABY_19590</name>
</gene>
<keyword evidence="3" id="KW-1185">Reference proteome</keyword>
<protein>
    <recommendedName>
        <fullName evidence="4">PIN domain-containing protein</fullName>
    </recommendedName>
</protein>
<proteinExistence type="predicted"/>
<accession>A0ABM8IZW1</accession>
<evidence type="ECO:0000313" key="2">
    <source>
        <dbReference type="EMBL" id="BES82392.1"/>
    </source>
</evidence>
<dbReference type="SUPFAM" id="SSF88723">
    <property type="entry name" value="PIN domain-like"/>
    <property type="match status" value="1"/>
</dbReference>
<feature type="region of interest" description="Disordered" evidence="1">
    <location>
        <begin position="110"/>
        <end position="135"/>
    </location>
</feature>
<evidence type="ECO:0008006" key="4">
    <source>
        <dbReference type="Google" id="ProtNLM"/>
    </source>
</evidence>
<evidence type="ECO:0000313" key="3">
    <source>
        <dbReference type="Proteomes" id="UP001341135"/>
    </source>
</evidence>
<name>A0ABM8IZW1_9CREN</name>
<dbReference type="InterPro" id="IPR029060">
    <property type="entry name" value="PIN-like_dom_sf"/>
</dbReference>
<dbReference type="RefSeq" id="WP_338249669.1">
    <property type="nucleotide sequence ID" value="NZ_AP028907.1"/>
</dbReference>
<dbReference type="Proteomes" id="UP001341135">
    <property type="component" value="Chromosome"/>
</dbReference>
<sequence>MTAVLGAYHIATRYLRVQRHAVKKVLVSMLETGSPALYPSVEAAPAAKALDTAAYSIESWDGYLVALARSLNAEKIYTLDRKLARVEGVDAETPFPEEKVEEYHQYIRAPSQAAQEARMKPYSPRQHQAPRGHTL</sequence>
<reference evidence="2 3" key="1">
    <citation type="submission" date="2023-09" db="EMBL/GenBank/DDBJ databases">
        <title>Pyrofollis japonicus gen. nov. sp. nov., a novel member of the family Pyrodictiaceae isolated from the Iheya North hydrothermal field.</title>
        <authorList>
            <person name="Miyazaki U."/>
            <person name="Sanari M."/>
            <person name="Tame A."/>
            <person name="Kitajima M."/>
            <person name="Okamoto A."/>
            <person name="Sawayama S."/>
            <person name="Miyazaki J."/>
            <person name="Takai K."/>
            <person name="Nakagawa S."/>
        </authorList>
    </citation>
    <scope>NUCLEOTIDE SEQUENCE [LARGE SCALE GENOMIC DNA]</scope>
    <source>
        <strain evidence="2 3">AV2</strain>
    </source>
</reference>
<dbReference type="EMBL" id="AP028907">
    <property type="protein sequence ID" value="BES82392.1"/>
    <property type="molecule type" value="Genomic_DNA"/>
</dbReference>
<evidence type="ECO:0000256" key="1">
    <source>
        <dbReference type="SAM" id="MobiDB-lite"/>
    </source>
</evidence>